<accession>A0A212DDX8</accession>
<sequence>METCARLRQLSLSQVNLCDASSLLLQSLLLSLSELKNFRLTSSCVSSKGLAHLTSGLSHCHLLEELDLSNNQLGEEDTKMLLGALEGKCRLKRLDLSHLPLGGSTLAVLTQGLGHMTFLQSL</sequence>
<name>A0A212DDX8_CEREH</name>
<dbReference type="Proteomes" id="UP000242450">
    <property type="component" value="Chromosome 4"/>
</dbReference>
<dbReference type="Gene3D" id="3.80.10.10">
    <property type="entry name" value="Ribonuclease Inhibitor"/>
    <property type="match status" value="1"/>
</dbReference>
<dbReference type="OrthoDB" id="120976at2759"/>
<evidence type="ECO:0000313" key="1">
    <source>
        <dbReference type="EMBL" id="OWK16436.1"/>
    </source>
</evidence>
<organism evidence="1 2">
    <name type="scientific">Cervus elaphus hippelaphus</name>
    <name type="common">European red deer</name>
    <dbReference type="NCBI Taxonomy" id="46360"/>
    <lineage>
        <taxon>Eukaryota</taxon>
        <taxon>Metazoa</taxon>
        <taxon>Chordata</taxon>
        <taxon>Craniata</taxon>
        <taxon>Vertebrata</taxon>
        <taxon>Euteleostomi</taxon>
        <taxon>Mammalia</taxon>
        <taxon>Eutheria</taxon>
        <taxon>Laurasiatheria</taxon>
        <taxon>Artiodactyla</taxon>
        <taxon>Ruminantia</taxon>
        <taxon>Pecora</taxon>
        <taxon>Cervidae</taxon>
        <taxon>Cervinae</taxon>
        <taxon>Cervus</taxon>
    </lineage>
</organism>
<proteinExistence type="predicted"/>
<evidence type="ECO:0000313" key="2">
    <source>
        <dbReference type="Proteomes" id="UP000242450"/>
    </source>
</evidence>
<dbReference type="AlphaFoldDB" id="A0A212DDX8"/>
<feature type="non-terminal residue" evidence="1">
    <location>
        <position position="122"/>
    </location>
</feature>
<reference evidence="1 2" key="1">
    <citation type="journal article" date="2018" name="Mol. Genet. Genomics">
        <title>The red deer Cervus elaphus genome CerEla1.0: sequencing, annotating, genes, and chromosomes.</title>
        <authorList>
            <person name="Bana N.A."/>
            <person name="Nyiri A."/>
            <person name="Nagy J."/>
            <person name="Frank K."/>
            <person name="Nagy T."/>
            <person name="Steger V."/>
            <person name="Schiller M."/>
            <person name="Lakatos P."/>
            <person name="Sugar L."/>
            <person name="Horn P."/>
            <person name="Barta E."/>
            <person name="Orosz L."/>
        </authorList>
    </citation>
    <scope>NUCLEOTIDE SEQUENCE [LARGE SCALE GENOMIC DNA]</scope>
    <source>
        <strain evidence="1">Hungarian</strain>
    </source>
</reference>
<dbReference type="InterPro" id="IPR032675">
    <property type="entry name" value="LRR_dom_sf"/>
</dbReference>
<dbReference type="EMBL" id="MKHE01000004">
    <property type="protein sequence ID" value="OWK16436.1"/>
    <property type="molecule type" value="Genomic_DNA"/>
</dbReference>
<comment type="caution">
    <text evidence="1">The sequence shown here is derived from an EMBL/GenBank/DDBJ whole genome shotgun (WGS) entry which is preliminary data.</text>
</comment>
<dbReference type="SMART" id="SM00368">
    <property type="entry name" value="LRR_RI"/>
    <property type="match status" value="3"/>
</dbReference>
<keyword evidence="2" id="KW-1185">Reference proteome</keyword>
<gene>
    <name evidence="1" type="ORF">Celaphus_00004150</name>
</gene>
<protein>
    <submittedName>
        <fullName evidence="1">Uncharacterized protein</fullName>
    </submittedName>
</protein>
<dbReference type="SUPFAM" id="SSF52047">
    <property type="entry name" value="RNI-like"/>
    <property type="match status" value="1"/>
</dbReference>